<dbReference type="AlphaFoldDB" id="A0A368NF34"/>
<comment type="caution">
    <text evidence="2">The sequence shown here is derived from an EMBL/GenBank/DDBJ whole genome shotgun (WGS) entry which is preliminary data.</text>
</comment>
<organism evidence="2 3">
    <name type="scientific">Corallincola holothuriorum</name>
    <dbReference type="NCBI Taxonomy" id="2282215"/>
    <lineage>
        <taxon>Bacteria</taxon>
        <taxon>Pseudomonadati</taxon>
        <taxon>Pseudomonadota</taxon>
        <taxon>Gammaproteobacteria</taxon>
        <taxon>Alteromonadales</taxon>
        <taxon>Psychromonadaceae</taxon>
        <taxon>Corallincola</taxon>
    </lineage>
</organism>
<gene>
    <name evidence="2" type="ORF">DU002_13645</name>
</gene>
<keyword evidence="3" id="KW-1185">Reference proteome</keyword>
<reference evidence="2 3" key="1">
    <citation type="submission" date="2018-07" db="EMBL/GenBank/DDBJ databases">
        <title>Corallincola holothuriorum sp. nov., a new facultative anaerobe isolated from sea cucumber Apostichopus japonicus.</title>
        <authorList>
            <person name="Xia H."/>
        </authorList>
    </citation>
    <scope>NUCLEOTIDE SEQUENCE [LARGE SCALE GENOMIC DNA]</scope>
    <source>
        <strain evidence="2 3">C4</strain>
    </source>
</reference>
<name>A0A368NF34_9GAMM</name>
<feature type="chain" id="PRO_5016992102" evidence="1">
    <location>
        <begin position="24"/>
        <end position="97"/>
    </location>
</feature>
<dbReference type="EMBL" id="QPID01000008">
    <property type="protein sequence ID" value="RCU48826.1"/>
    <property type="molecule type" value="Genomic_DNA"/>
</dbReference>
<keyword evidence="1" id="KW-0732">Signal</keyword>
<evidence type="ECO:0000313" key="3">
    <source>
        <dbReference type="Proteomes" id="UP000252558"/>
    </source>
</evidence>
<dbReference type="Proteomes" id="UP000252558">
    <property type="component" value="Unassembled WGS sequence"/>
</dbReference>
<feature type="signal peptide" evidence="1">
    <location>
        <begin position="1"/>
        <end position="23"/>
    </location>
</feature>
<sequence>MVSKTIVATLTALLLSHTSAVQAAEKMTDSKALMVQTQQTLQQQLKAEIRHSAQLALAESFATSEVASHQQPSQEMQARMAPQLPEAALLPMTECNG</sequence>
<dbReference type="RefSeq" id="WP_114338950.1">
    <property type="nucleotide sequence ID" value="NZ_QPID01000008.1"/>
</dbReference>
<evidence type="ECO:0000256" key="1">
    <source>
        <dbReference type="SAM" id="SignalP"/>
    </source>
</evidence>
<evidence type="ECO:0000313" key="2">
    <source>
        <dbReference type="EMBL" id="RCU48826.1"/>
    </source>
</evidence>
<proteinExistence type="predicted"/>
<accession>A0A368NF34</accession>
<protein>
    <submittedName>
        <fullName evidence="2">Uncharacterized protein</fullName>
    </submittedName>
</protein>